<dbReference type="GO" id="GO:0003700">
    <property type="term" value="F:DNA-binding transcription factor activity"/>
    <property type="evidence" value="ECO:0007669"/>
    <property type="project" value="TreeGrafter"/>
</dbReference>
<evidence type="ECO:0000313" key="5">
    <source>
        <dbReference type="EMBL" id="TCK84852.1"/>
    </source>
</evidence>
<evidence type="ECO:0000259" key="4">
    <source>
        <dbReference type="PROSITE" id="PS50932"/>
    </source>
</evidence>
<evidence type="ECO:0000256" key="1">
    <source>
        <dbReference type="ARBA" id="ARBA00023015"/>
    </source>
</evidence>
<dbReference type="Proteomes" id="UP000294616">
    <property type="component" value="Unassembled WGS sequence"/>
</dbReference>
<dbReference type="OrthoDB" id="9803256at2"/>
<keyword evidence="3" id="KW-0804">Transcription</keyword>
<evidence type="ECO:0000313" key="6">
    <source>
        <dbReference type="Proteomes" id="UP000294616"/>
    </source>
</evidence>
<accession>A0A4R1M0W2</accession>
<dbReference type="PANTHER" id="PTHR30146">
    <property type="entry name" value="LACI-RELATED TRANSCRIPTIONAL REPRESSOR"/>
    <property type="match status" value="1"/>
</dbReference>
<evidence type="ECO:0000256" key="2">
    <source>
        <dbReference type="ARBA" id="ARBA00023125"/>
    </source>
</evidence>
<dbReference type="GO" id="GO:0000976">
    <property type="term" value="F:transcription cis-regulatory region binding"/>
    <property type="evidence" value="ECO:0007669"/>
    <property type="project" value="TreeGrafter"/>
</dbReference>
<dbReference type="SUPFAM" id="SSF47413">
    <property type="entry name" value="lambda repressor-like DNA-binding domains"/>
    <property type="match status" value="1"/>
</dbReference>
<dbReference type="AlphaFoldDB" id="A0A4R1M0W2"/>
<organism evidence="5 6">
    <name type="scientific">Albibacterium bauzanense</name>
    <dbReference type="NCBI Taxonomy" id="653929"/>
    <lineage>
        <taxon>Bacteria</taxon>
        <taxon>Pseudomonadati</taxon>
        <taxon>Bacteroidota</taxon>
        <taxon>Sphingobacteriia</taxon>
        <taxon>Sphingobacteriales</taxon>
        <taxon>Sphingobacteriaceae</taxon>
        <taxon>Albibacterium</taxon>
    </lineage>
</organism>
<keyword evidence="2" id="KW-0238">DNA-binding</keyword>
<name>A0A4R1M0W2_9SPHI</name>
<comment type="caution">
    <text evidence="5">The sequence shown here is derived from an EMBL/GenBank/DDBJ whole genome shotgun (WGS) entry which is preliminary data.</text>
</comment>
<dbReference type="Pfam" id="PF00532">
    <property type="entry name" value="Peripla_BP_1"/>
    <property type="match status" value="1"/>
</dbReference>
<dbReference type="Gene3D" id="1.10.260.40">
    <property type="entry name" value="lambda repressor-like DNA-binding domains"/>
    <property type="match status" value="1"/>
</dbReference>
<reference evidence="5 6" key="1">
    <citation type="submission" date="2019-03" db="EMBL/GenBank/DDBJ databases">
        <title>Genomic Encyclopedia of Archaeal and Bacterial Type Strains, Phase II (KMG-II): from individual species to whole genera.</title>
        <authorList>
            <person name="Goeker M."/>
        </authorList>
    </citation>
    <scope>NUCLEOTIDE SEQUENCE [LARGE SCALE GENOMIC DNA]</scope>
    <source>
        <strain evidence="5 6">DSM 22554</strain>
    </source>
</reference>
<dbReference type="InterPro" id="IPR010982">
    <property type="entry name" value="Lambda_DNA-bd_dom_sf"/>
</dbReference>
<dbReference type="InterPro" id="IPR001761">
    <property type="entry name" value="Peripla_BP/Lac1_sug-bd_dom"/>
</dbReference>
<dbReference type="EMBL" id="SMGO01000001">
    <property type="protein sequence ID" value="TCK84852.1"/>
    <property type="molecule type" value="Genomic_DNA"/>
</dbReference>
<dbReference type="InterPro" id="IPR000843">
    <property type="entry name" value="HTH_LacI"/>
</dbReference>
<dbReference type="PROSITE" id="PS50932">
    <property type="entry name" value="HTH_LACI_2"/>
    <property type="match status" value="1"/>
</dbReference>
<dbReference type="CDD" id="cd06267">
    <property type="entry name" value="PBP1_LacI_sugar_binding-like"/>
    <property type="match status" value="1"/>
</dbReference>
<dbReference type="SMART" id="SM00354">
    <property type="entry name" value="HTH_LACI"/>
    <property type="match status" value="1"/>
</dbReference>
<dbReference type="SUPFAM" id="SSF53822">
    <property type="entry name" value="Periplasmic binding protein-like I"/>
    <property type="match status" value="1"/>
</dbReference>
<keyword evidence="1" id="KW-0805">Transcription regulation</keyword>
<sequence>MKQGQIPTLKQIAKRLKLSTSTVSRALKDHPSIGLVTTMRVKKLAAELNYEPDNRAIFFKQQKTFTIGVVLPNLSEAFFSTAISAIEDMATAHNYTVILGQSLDDEARELKILESFKKHRVDGIIVSLSKNTNNFDFIETFQKMNIPVVFFDCVPDREDVYRIVSDLETGMIEAINTFVSCGHNRIALINGPESLLASKQREEGFIKGLKSNDINVNRDYIFHTNLSEKGNQEAVEELLSLVDRPSAVICFSDYVTLDAMKLVREKGLVINQDIFFISFANFPIWNHIENKPMASIEQFPGKQAEKAAEILFDLIKEDETNKGNHIIYPSRLIHLDSSKQTSL</sequence>
<dbReference type="InterPro" id="IPR028082">
    <property type="entry name" value="Peripla_BP_I"/>
</dbReference>
<proteinExistence type="predicted"/>
<keyword evidence="6" id="KW-1185">Reference proteome</keyword>
<dbReference type="CDD" id="cd01392">
    <property type="entry name" value="HTH_LacI"/>
    <property type="match status" value="1"/>
</dbReference>
<gene>
    <name evidence="5" type="ORF">C8N28_0146</name>
</gene>
<dbReference type="PANTHER" id="PTHR30146:SF109">
    <property type="entry name" value="HTH-TYPE TRANSCRIPTIONAL REGULATOR GALS"/>
    <property type="match status" value="1"/>
</dbReference>
<dbReference type="Gene3D" id="3.40.50.2300">
    <property type="match status" value="2"/>
</dbReference>
<dbReference type="RefSeq" id="WP_132220553.1">
    <property type="nucleotide sequence ID" value="NZ_SMGO01000001.1"/>
</dbReference>
<dbReference type="Pfam" id="PF00356">
    <property type="entry name" value="LacI"/>
    <property type="match status" value="1"/>
</dbReference>
<evidence type="ECO:0000256" key="3">
    <source>
        <dbReference type="ARBA" id="ARBA00023163"/>
    </source>
</evidence>
<protein>
    <submittedName>
        <fullName evidence="5">LacI family transcriptional regulator</fullName>
    </submittedName>
</protein>
<feature type="domain" description="HTH lacI-type" evidence="4">
    <location>
        <begin position="7"/>
        <end position="61"/>
    </location>
</feature>